<accession>A0ABR2GB39</accession>
<dbReference type="EMBL" id="JBBPBM010000001">
    <property type="protein sequence ID" value="KAK8600005.1"/>
    <property type="molecule type" value="Genomic_DNA"/>
</dbReference>
<comment type="caution">
    <text evidence="2">The sequence shown here is derived from an EMBL/GenBank/DDBJ whole genome shotgun (WGS) entry which is preliminary data.</text>
</comment>
<name>A0ABR2GB39_9ROSI</name>
<proteinExistence type="predicted"/>
<gene>
    <name evidence="2" type="ORF">V6N12_049867</name>
</gene>
<evidence type="ECO:0000259" key="1">
    <source>
        <dbReference type="Pfam" id="PF13966"/>
    </source>
</evidence>
<dbReference type="InterPro" id="IPR026960">
    <property type="entry name" value="RVT-Znf"/>
</dbReference>
<dbReference type="Pfam" id="PF13966">
    <property type="entry name" value="zf-RVT"/>
    <property type="match status" value="1"/>
</dbReference>
<dbReference type="Proteomes" id="UP001472677">
    <property type="component" value="Unassembled WGS sequence"/>
</dbReference>
<reference evidence="2 3" key="1">
    <citation type="journal article" date="2024" name="G3 (Bethesda)">
        <title>Genome assembly of Hibiscus sabdariffa L. provides insights into metabolisms of medicinal natural products.</title>
        <authorList>
            <person name="Kim T."/>
        </authorList>
    </citation>
    <scope>NUCLEOTIDE SEQUENCE [LARGE SCALE GENOMIC DNA]</scope>
    <source>
        <strain evidence="2">TK-2024</strain>
        <tissue evidence="2">Old leaves</tissue>
    </source>
</reference>
<evidence type="ECO:0000313" key="2">
    <source>
        <dbReference type="EMBL" id="KAK8600005.1"/>
    </source>
</evidence>
<organism evidence="2 3">
    <name type="scientific">Hibiscus sabdariffa</name>
    <name type="common">roselle</name>
    <dbReference type="NCBI Taxonomy" id="183260"/>
    <lineage>
        <taxon>Eukaryota</taxon>
        <taxon>Viridiplantae</taxon>
        <taxon>Streptophyta</taxon>
        <taxon>Embryophyta</taxon>
        <taxon>Tracheophyta</taxon>
        <taxon>Spermatophyta</taxon>
        <taxon>Magnoliopsida</taxon>
        <taxon>eudicotyledons</taxon>
        <taxon>Gunneridae</taxon>
        <taxon>Pentapetalae</taxon>
        <taxon>rosids</taxon>
        <taxon>malvids</taxon>
        <taxon>Malvales</taxon>
        <taxon>Malvaceae</taxon>
        <taxon>Malvoideae</taxon>
        <taxon>Hibiscus</taxon>
    </lineage>
</organism>
<evidence type="ECO:0000313" key="3">
    <source>
        <dbReference type="Proteomes" id="UP001472677"/>
    </source>
</evidence>
<keyword evidence="3" id="KW-1185">Reference proteome</keyword>
<feature type="domain" description="Reverse transcriptase zinc-binding" evidence="1">
    <location>
        <begin position="60"/>
        <end position="127"/>
    </location>
</feature>
<sequence>MDRILDGQRPCSPDALVAEMMDRSGVSYDAPGWPLGANSVFIVRSATIACRGTLHGPVEPVWKVIADFKGLPWVRMLLWLVCHERVLTNVERERRRLTHNLSCIVCGNGKDDLDHILRFCPTTFCLWNQLIRPDAWNVYFTLPIKAWLLENLTTPFKFVASAHSMCMAETVSLSATTQVRTANADLPTNELNIDLGKFDLSMSVGVVMHWPTEWRREHLVMILLFSVYHGCGCVSRLLELNHGGTVGCFGSLLV</sequence>
<protein>
    <recommendedName>
        <fullName evidence="1">Reverse transcriptase zinc-binding domain-containing protein</fullName>
    </recommendedName>
</protein>